<comment type="caution">
    <text evidence="2">The sequence shown here is derived from an EMBL/GenBank/DDBJ whole genome shotgun (WGS) entry which is preliminary data.</text>
</comment>
<dbReference type="Proteomes" id="UP000232163">
    <property type="component" value="Unassembled WGS sequence"/>
</dbReference>
<dbReference type="KEGG" id="pht:BLM14_05920"/>
<name>A0A2N9W242_9HYPH</name>
<evidence type="ECO:0000256" key="1">
    <source>
        <dbReference type="SAM" id="SignalP"/>
    </source>
</evidence>
<sequence length="734" mass="80199">MPTLDTKRILLSSTMLAMLATTAGAQERHAYFGQTHQHTSWSLDAYIIGNTVTGPAEAYQYSMGETIKHPAGFDVKIKTPLDFQGVTDHSEYVGVIRLANDPTSSISKLPVAEKLKVTKDNPAMKIFSWLAGTIATHKPVTELLDPQLAGTVWAQNNAIADKYNKPGTFTTFCSYEWTSMPNNQNMHRNVFFKDCSKVPQTPFSAIESDHPEDLWTWMDGQRKAGNEVLAISHNANLSNGIMFPTDVDSKGNPIDAAWAQQRMTNEPLTELKQVKGASETHPDLSPNDEFANFEIMNYLIGLDNSTSKLHGSYAREAYENGLAMQESRGYNPYKFGVVGAGDSHNTVTAYSQSNFFGAHGLVDATPEARLAGTVASGMTILQTGTSGLTVAWAEENTRDSIFAAMQRKEVYATSGVRIQARLFGGWDYDKGLLSQDDWVKVAYAGGVPMGGDLPATDDKVPSFVVSAVKDPANGNLDRIQIVKGWTKQGQIFEKVFDVAWSGDRQVNPATGKLPAVGSTVDITKATYTNDIGAVELKAVWTDPEFDASQHAFYYARVLQIPTPRWSTYDAAKLGILPPSDVSPTVQERAWTSPIWYTPSATAIAKAEKGVTVTDLTKGGATVLNDDQLKELVGQTLKVRNTVTNHEFQILFGAAGKRVITELNGGAPKSDDLLQVMHTSLSGSSADYEIRDGHMVTTIDGTPFELTVYKKGDQYVAARSNEFGYANYEVQSVER</sequence>
<evidence type="ECO:0008006" key="4">
    <source>
        <dbReference type="Google" id="ProtNLM"/>
    </source>
</evidence>
<gene>
    <name evidence="2" type="ORF">B5P45_04510</name>
</gene>
<evidence type="ECO:0000313" key="2">
    <source>
        <dbReference type="EMBL" id="PIO45810.1"/>
    </source>
</evidence>
<dbReference type="AlphaFoldDB" id="A0A2N9W242"/>
<dbReference type="Pfam" id="PF12228">
    <property type="entry name" value="DUF3604"/>
    <property type="match status" value="1"/>
</dbReference>
<feature type="chain" id="PRO_5014867264" description="DUF3604 domain-containing protein" evidence="1">
    <location>
        <begin position="26"/>
        <end position="734"/>
    </location>
</feature>
<feature type="signal peptide" evidence="1">
    <location>
        <begin position="1"/>
        <end position="25"/>
    </location>
</feature>
<evidence type="ECO:0000313" key="3">
    <source>
        <dbReference type="Proteomes" id="UP000232163"/>
    </source>
</evidence>
<dbReference type="Gene3D" id="3.20.20.140">
    <property type="entry name" value="Metal-dependent hydrolases"/>
    <property type="match status" value="1"/>
</dbReference>
<keyword evidence="3" id="KW-1185">Reference proteome</keyword>
<proteinExistence type="predicted"/>
<dbReference type="EMBL" id="MZMT01000014">
    <property type="protein sequence ID" value="PIO45810.1"/>
    <property type="molecule type" value="Genomic_DNA"/>
</dbReference>
<keyword evidence="1" id="KW-0732">Signal</keyword>
<reference evidence="3" key="1">
    <citation type="journal article" date="2017" name="Int J Environ Stud">
        <title>Does the Miocene-Pliocene relict legume Oxytropis triphylla form nitrogen-fixing nodules with a combination of bacterial strains?</title>
        <authorList>
            <person name="Safronova V."/>
            <person name="Belimov A."/>
            <person name="Sazanova A."/>
            <person name="Kuznetsova I."/>
            <person name="Popova J."/>
            <person name="Andronov E."/>
            <person name="Verkhozina A."/>
            <person name="Tikhonovich I."/>
        </authorList>
    </citation>
    <scope>NUCLEOTIDE SEQUENCE [LARGE SCALE GENOMIC DNA]</scope>
    <source>
        <strain evidence="3">Tri-38</strain>
    </source>
</reference>
<dbReference type="RefSeq" id="WP_099998543.1">
    <property type="nucleotide sequence ID" value="NZ_CP017940.1"/>
</dbReference>
<organism evidence="2 3">
    <name type="scientific">Phyllobacterium zundukense</name>
    <dbReference type="NCBI Taxonomy" id="1867719"/>
    <lineage>
        <taxon>Bacteria</taxon>
        <taxon>Pseudomonadati</taxon>
        <taxon>Pseudomonadota</taxon>
        <taxon>Alphaproteobacteria</taxon>
        <taxon>Hyphomicrobiales</taxon>
        <taxon>Phyllobacteriaceae</taxon>
        <taxon>Phyllobacterium</taxon>
    </lineage>
</organism>
<dbReference type="OrthoDB" id="543560at2"/>
<dbReference type="InterPro" id="IPR022028">
    <property type="entry name" value="DUF3604"/>
</dbReference>
<accession>A0A2N9W242</accession>
<protein>
    <recommendedName>
        <fullName evidence="4">DUF3604 domain-containing protein</fullName>
    </recommendedName>
</protein>